<dbReference type="Pfam" id="PF14501">
    <property type="entry name" value="HATPase_c_5"/>
    <property type="match status" value="1"/>
</dbReference>
<keyword evidence="4" id="KW-0812">Transmembrane</keyword>
<dbReference type="InterPro" id="IPR032834">
    <property type="entry name" value="NatK-like_C"/>
</dbReference>
<dbReference type="PANTHER" id="PTHR40448:SF1">
    <property type="entry name" value="TWO-COMPONENT SENSOR HISTIDINE KINASE"/>
    <property type="match status" value="1"/>
</dbReference>
<feature type="transmembrane region" description="Helical" evidence="4">
    <location>
        <begin position="86"/>
        <end position="111"/>
    </location>
</feature>
<proteinExistence type="predicted"/>
<dbReference type="SUPFAM" id="SSF55890">
    <property type="entry name" value="Sporulation response regulatory protein Spo0B"/>
    <property type="match status" value="1"/>
</dbReference>
<dbReference type="Gene3D" id="3.30.565.10">
    <property type="entry name" value="Histidine kinase-like ATPase, C-terminal domain"/>
    <property type="match status" value="1"/>
</dbReference>
<name>A0A9X5H757_9FIRM</name>
<feature type="domain" description="Sensor histidine kinase NatK-like C-terminal" evidence="5">
    <location>
        <begin position="321"/>
        <end position="421"/>
    </location>
</feature>
<dbReference type="AlphaFoldDB" id="A0A9X5H757"/>
<evidence type="ECO:0000256" key="4">
    <source>
        <dbReference type="SAM" id="Phobius"/>
    </source>
</evidence>
<dbReference type="EMBL" id="VIRB01000146">
    <property type="protein sequence ID" value="NDO71812.1"/>
    <property type="molecule type" value="Genomic_DNA"/>
</dbReference>
<dbReference type="CDD" id="cd16935">
    <property type="entry name" value="HATPase_AgrC-ComD-like"/>
    <property type="match status" value="1"/>
</dbReference>
<sequence length="429" mass="48552">MMTWYQILSYFFTNGLRIFLGLYLVITLQQLDGNRKKASVISVCAAAFITVLSCFPIQQFYLTGIEIIFVILIAYYLYAAQLRVSLFLIFFYEATVALWEFILSAGLGVIVQSDRFLDMRSNGYIAAVWIVRLFMLGIAFLTVKSHKRNENLSPRIIAGIAINGLLGAVLLSGQNTIPISDDQLTTWIIFSMLIPVAILFFNLNRQYEMEKKIIVLEKEKNALLEHDYQTLKNVYAANAKLFHDFQNHIDVVYHYLLKNHTAEAAHYIENLRSQIQEITQTSWVGDEAVDYLINSKIALAVSKNIQVGTNIEFPRRTNIQSVDLVVILGNLLDNALEAIRNVEDRFRFVNITIRRINDMLVIKVENGCSAAPTETGGSLQTSKADKTLHGLGLQNVRTAAEHYDGTIETEYSNHTFRAVVTLSFEAIKA</sequence>
<feature type="transmembrane region" description="Helical" evidence="4">
    <location>
        <begin position="184"/>
        <end position="203"/>
    </location>
</feature>
<keyword evidence="3" id="KW-0418">Kinase</keyword>
<dbReference type="RefSeq" id="WP_162206016.1">
    <property type="nucleotide sequence ID" value="NZ_VIRB01000146.1"/>
</dbReference>
<gene>
    <name evidence="6" type="ORF">FMM80_25405</name>
</gene>
<evidence type="ECO:0000256" key="2">
    <source>
        <dbReference type="ARBA" id="ARBA00022679"/>
    </source>
</evidence>
<keyword evidence="4" id="KW-0472">Membrane</keyword>
<evidence type="ECO:0000259" key="5">
    <source>
        <dbReference type="Pfam" id="PF14501"/>
    </source>
</evidence>
<protein>
    <submittedName>
        <fullName evidence="6">GHKL domain-containing protein</fullName>
    </submittedName>
</protein>
<dbReference type="GO" id="GO:0000155">
    <property type="term" value="F:phosphorelay sensor kinase activity"/>
    <property type="evidence" value="ECO:0007669"/>
    <property type="project" value="InterPro"/>
</dbReference>
<keyword evidence="4" id="KW-1133">Transmembrane helix</keyword>
<dbReference type="Proteomes" id="UP000474104">
    <property type="component" value="Unassembled WGS sequence"/>
</dbReference>
<evidence type="ECO:0000256" key="1">
    <source>
        <dbReference type="ARBA" id="ARBA00022553"/>
    </source>
</evidence>
<reference evidence="6 7" key="1">
    <citation type="submission" date="2019-07" db="EMBL/GenBank/DDBJ databases">
        <title>Draft genome sequences of 15 bacterial species constituting the stable defined intestinal microbiota of the GM15 gnotobiotic mouse model.</title>
        <authorList>
            <person name="Elie C."/>
            <person name="Mathieu A."/>
            <person name="Saliou A."/>
            <person name="Darnaud M."/>
            <person name="Leulier F."/>
            <person name="Tamellini A."/>
        </authorList>
    </citation>
    <scope>NUCLEOTIDE SEQUENCE [LARGE SCALE GENOMIC DNA]</scope>
    <source>
        <strain evidence="7">ASF 502</strain>
    </source>
</reference>
<feature type="transmembrane region" description="Helical" evidence="4">
    <location>
        <begin position="6"/>
        <end position="26"/>
    </location>
</feature>
<keyword evidence="1" id="KW-0597">Phosphoprotein</keyword>
<evidence type="ECO:0000256" key="3">
    <source>
        <dbReference type="ARBA" id="ARBA00022777"/>
    </source>
</evidence>
<evidence type="ECO:0000313" key="6">
    <source>
        <dbReference type="EMBL" id="NDO71812.1"/>
    </source>
</evidence>
<dbReference type="GO" id="GO:0042802">
    <property type="term" value="F:identical protein binding"/>
    <property type="evidence" value="ECO:0007669"/>
    <property type="project" value="TreeGrafter"/>
</dbReference>
<evidence type="ECO:0000313" key="7">
    <source>
        <dbReference type="Proteomes" id="UP000474104"/>
    </source>
</evidence>
<organism evidence="6 7">
    <name type="scientific">Schaedlerella arabinosiphila</name>
    <dbReference type="NCBI Taxonomy" id="2044587"/>
    <lineage>
        <taxon>Bacteria</taxon>
        <taxon>Bacillati</taxon>
        <taxon>Bacillota</taxon>
        <taxon>Clostridia</taxon>
        <taxon>Lachnospirales</taxon>
        <taxon>Lachnospiraceae</taxon>
        <taxon>Schaedlerella</taxon>
    </lineage>
</organism>
<comment type="caution">
    <text evidence="6">The sequence shown here is derived from an EMBL/GenBank/DDBJ whole genome shotgun (WGS) entry which is preliminary data.</text>
</comment>
<dbReference type="InterPro" id="IPR016120">
    <property type="entry name" value="Sig_transdc_His_kin_SpoOB"/>
</dbReference>
<accession>A0A9X5H757</accession>
<dbReference type="SUPFAM" id="SSF55874">
    <property type="entry name" value="ATPase domain of HSP90 chaperone/DNA topoisomerase II/histidine kinase"/>
    <property type="match status" value="1"/>
</dbReference>
<feature type="transmembrane region" description="Helical" evidence="4">
    <location>
        <begin position="61"/>
        <end position="79"/>
    </location>
</feature>
<keyword evidence="2" id="KW-0808">Transferase</keyword>
<feature type="transmembrane region" description="Helical" evidence="4">
    <location>
        <begin position="38"/>
        <end position="55"/>
    </location>
</feature>
<feature type="transmembrane region" description="Helical" evidence="4">
    <location>
        <begin position="123"/>
        <end position="143"/>
    </location>
</feature>
<feature type="transmembrane region" description="Helical" evidence="4">
    <location>
        <begin position="155"/>
        <end position="172"/>
    </location>
</feature>
<dbReference type="PANTHER" id="PTHR40448">
    <property type="entry name" value="TWO-COMPONENT SENSOR HISTIDINE KINASE"/>
    <property type="match status" value="1"/>
</dbReference>
<dbReference type="InterPro" id="IPR036890">
    <property type="entry name" value="HATPase_C_sf"/>
</dbReference>